<comment type="caution">
    <text evidence="2">The sequence shown here is derived from an EMBL/GenBank/DDBJ whole genome shotgun (WGS) entry which is preliminary data.</text>
</comment>
<protein>
    <submittedName>
        <fullName evidence="2">Uncharacterized protein</fullName>
    </submittedName>
</protein>
<reference evidence="2" key="1">
    <citation type="submission" date="2020-12" db="EMBL/GenBank/DDBJ databases">
        <title>Metabolic potential, ecology and presence of endohyphal bacteria is reflected in genomic diversity of Mucoromycotina.</title>
        <authorList>
            <person name="Muszewska A."/>
            <person name="Okrasinska A."/>
            <person name="Steczkiewicz K."/>
            <person name="Drgas O."/>
            <person name="Orlowska M."/>
            <person name="Perlinska-Lenart U."/>
            <person name="Aleksandrzak-Piekarczyk T."/>
            <person name="Szatraj K."/>
            <person name="Zielenkiewicz U."/>
            <person name="Pilsyk S."/>
            <person name="Malc E."/>
            <person name="Mieczkowski P."/>
            <person name="Kruszewska J.S."/>
            <person name="Biernat P."/>
            <person name="Pawlowska J."/>
        </authorList>
    </citation>
    <scope>NUCLEOTIDE SEQUENCE</scope>
    <source>
        <strain evidence="2">WA0000051536</strain>
    </source>
</reference>
<organism evidence="2 3">
    <name type="scientific">Umbelopsis vinacea</name>
    <dbReference type="NCBI Taxonomy" id="44442"/>
    <lineage>
        <taxon>Eukaryota</taxon>
        <taxon>Fungi</taxon>
        <taxon>Fungi incertae sedis</taxon>
        <taxon>Mucoromycota</taxon>
        <taxon>Mucoromycotina</taxon>
        <taxon>Umbelopsidomycetes</taxon>
        <taxon>Umbelopsidales</taxon>
        <taxon>Umbelopsidaceae</taxon>
        <taxon>Umbelopsis</taxon>
    </lineage>
</organism>
<feature type="compositionally biased region" description="Basic and acidic residues" evidence="1">
    <location>
        <begin position="66"/>
        <end position="89"/>
    </location>
</feature>
<keyword evidence="3" id="KW-1185">Reference proteome</keyword>
<feature type="region of interest" description="Disordered" evidence="1">
    <location>
        <begin position="66"/>
        <end position="108"/>
    </location>
</feature>
<evidence type="ECO:0000313" key="2">
    <source>
        <dbReference type="EMBL" id="KAG2189481.1"/>
    </source>
</evidence>
<dbReference type="OrthoDB" id="2441427at2759"/>
<proteinExistence type="predicted"/>
<evidence type="ECO:0000256" key="1">
    <source>
        <dbReference type="SAM" id="MobiDB-lite"/>
    </source>
</evidence>
<dbReference type="AlphaFoldDB" id="A0A8H7QDK7"/>
<dbReference type="Proteomes" id="UP000612746">
    <property type="component" value="Unassembled WGS sequence"/>
</dbReference>
<feature type="compositionally biased region" description="Polar residues" evidence="1">
    <location>
        <begin position="90"/>
        <end position="108"/>
    </location>
</feature>
<dbReference type="EMBL" id="JAEPRA010000001">
    <property type="protein sequence ID" value="KAG2189481.1"/>
    <property type="molecule type" value="Genomic_DNA"/>
</dbReference>
<accession>A0A8H7QDK7</accession>
<sequence length="272" mass="29898">MPNNNQPDNELDMFEALATQIFGGTFSVLQDVLNGGSGHIVINDSQTTAGPPTWDDGSDFRKLAKTKRENEQPVLKENKSNEELREDMTSRSWRSPINEQPSQSVISTNAGPTSLLDLLFRTHSAFQSQGDSAIFGDGNTEGSSWNFSSSSSRTTMLPDGSQETVITKSVNGVTETIRKVQQPDGTIVESIEPSVKGLDWKAPLQSIEQKVNRAWEDSQPEIYQSMAELDKAASSLSKAYTGIREGIASRFWNAFIGENPKDTKDIFSSDPK</sequence>
<gene>
    <name evidence="2" type="ORF">INT44_004623</name>
</gene>
<name>A0A8H7QDK7_9FUNG</name>
<evidence type="ECO:0000313" key="3">
    <source>
        <dbReference type="Proteomes" id="UP000612746"/>
    </source>
</evidence>